<proteinExistence type="predicted"/>
<gene>
    <name evidence="2" type="ORF">I2I05_09830</name>
</gene>
<dbReference type="RefSeq" id="WP_196282080.1">
    <property type="nucleotide sequence ID" value="NZ_JADQDQ010000004.1"/>
</dbReference>
<dbReference type="InterPro" id="IPR013785">
    <property type="entry name" value="Aldolase_TIM"/>
</dbReference>
<name>A0ABS0IH55_9BACT</name>
<organism evidence="2 3">
    <name type="scientific">Hymenobacter jeongseonensis</name>
    <dbReference type="NCBI Taxonomy" id="2791027"/>
    <lineage>
        <taxon>Bacteria</taxon>
        <taxon>Pseudomonadati</taxon>
        <taxon>Bacteroidota</taxon>
        <taxon>Cytophagia</taxon>
        <taxon>Cytophagales</taxon>
        <taxon>Hymenobacteraceae</taxon>
        <taxon>Hymenobacter</taxon>
    </lineage>
</organism>
<dbReference type="Gene3D" id="3.20.20.70">
    <property type="entry name" value="Aldolase class I"/>
    <property type="match status" value="1"/>
</dbReference>
<evidence type="ECO:0000259" key="1">
    <source>
        <dbReference type="Pfam" id="PF03102"/>
    </source>
</evidence>
<dbReference type="EMBL" id="JADQDQ010000004">
    <property type="protein sequence ID" value="MBF9237692.1"/>
    <property type="molecule type" value="Genomic_DNA"/>
</dbReference>
<dbReference type="Pfam" id="PF03102">
    <property type="entry name" value="NeuB"/>
    <property type="match status" value="1"/>
</dbReference>
<evidence type="ECO:0000313" key="2">
    <source>
        <dbReference type="EMBL" id="MBF9237692.1"/>
    </source>
</evidence>
<accession>A0ABS0IH55</accession>
<dbReference type="SUPFAM" id="SSF51569">
    <property type="entry name" value="Aldolase"/>
    <property type="match status" value="1"/>
</dbReference>
<keyword evidence="3" id="KW-1185">Reference proteome</keyword>
<dbReference type="InterPro" id="IPR051690">
    <property type="entry name" value="PseI-like"/>
</dbReference>
<feature type="domain" description="PseI/NeuA/B-like" evidence="1">
    <location>
        <begin position="38"/>
        <end position="274"/>
    </location>
</feature>
<sequence length="296" mass="33122">MHAVEIGKDRFIGPGHPTYIIAEIGINHNGSVELAKQLIAEAARAGCDAVKFQKRTPELCVPKDQWEKQRDTPWGRMSYIDYKRRTEFGVDEYTAIDDYCRALGIAWFASCWDEPSVDFIEQFQPVLYKMASASLTDRPLLDRVRNTGRPLMLSTGMSTLNEITQAVEWVGYDKLLIAHSTSAYPCPPQELNLRMVPALQALFPATPIGYSGHETGLATTVAAVALGACFVERHFTLDRAMWGSDHAASVEPGGMAKMVRDIRDVEAAFGDGVKRVYDSELEPRRRLRRELTPNNE</sequence>
<dbReference type="Proteomes" id="UP000597617">
    <property type="component" value="Unassembled WGS sequence"/>
</dbReference>
<dbReference type="InterPro" id="IPR013132">
    <property type="entry name" value="PseI/NeuA/B-like_N"/>
</dbReference>
<evidence type="ECO:0000313" key="3">
    <source>
        <dbReference type="Proteomes" id="UP000597617"/>
    </source>
</evidence>
<comment type="caution">
    <text evidence="2">The sequence shown here is derived from an EMBL/GenBank/DDBJ whole genome shotgun (WGS) entry which is preliminary data.</text>
</comment>
<protein>
    <submittedName>
        <fullName evidence="2">N-acetylneuraminate synthase family protein</fullName>
    </submittedName>
</protein>
<reference evidence="2 3" key="1">
    <citation type="submission" date="2020-11" db="EMBL/GenBank/DDBJ databases">
        <authorList>
            <person name="Kim M.K."/>
        </authorList>
    </citation>
    <scope>NUCLEOTIDE SEQUENCE [LARGE SCALE GENOMIC DNA]</scope>
    <source>
        <strain evidence="2 3">BT683</strain>
    </source>
</reference>
<dbReference type="PANTHER" id="PTHR42966">
    <property type="entry name" value="N-ACETYLNEURAMINATE SYNTHASE"/>
    <property type="match status" value="1"/>
</dbReference>
<dbReference type="PANTHER" id="PTHR42966:SF3">
    <property type="entry name" value="BLR5971 PROTEIN"/>
    <property type="match status" value="1"/>
</dbReference>